<dbReference type="AlphaFoldDB" id="A0A835A1E0"/>
<evidence type="ECO:0000256" key="3">
    <source>
        <dbReference type="ARBA" id="ARBA00023163"/>
    </source>
</evidence>
<dbReference type="Pfam" id="PF17035">
    <property type="entry name" value="BET"/>
    <property type="match status" value="1"/>
</dbReference>
<dbReference type="EMBL" id="JACEFO010002685">
    <property type="protein sequence ID" value="KAF8651220.1"/>
    <property type="molecule type" value="Genomic_DNA"/>
</dbReference>
<dbReference type="InterPro" id="IPR027353">
    <property type="entry name" value="NET_dom"/>
</dbReference>
<protein>
    <submittedName>
        <fullName evidence="8">Uncharacterized protein</fullName>
    </submittedName>
</protein>
<feature type="domain" description="Bromo" evidence="6">
    <location>
        <begin position="374"/>
        <end position="446"/>
    </location>
</feature>
<feature type="compositionally biased region" description="Pro residues" evidence="5">
    <location>
        <begin position="477"/>
        <end position="497"/>
    </location>
</feature>
<feature type="region of interest" description="Disordered" evidence="5">
    <location>
        <begin position="138"/>
        <end position="297"/>
    </location>
</feature>
<keyword evidence="2 4" id="KW-0103">Bromodomain</keyword>
<evidence type="ECO:0000313" key="9">
    <source>
        <dbReference type="Proteomes" id="UP000636709"/>
    </source>
</evidence>
<feature type="compositionally biased region" description="Pro residues" evidence="5">
    <location>
        <begin position="200"/>
        <end position="215"/>
    </location>
</feature>
<evidence type="ECO:0000256" key="5">
    <source>
        <dbReference type="SAM" id="MobiDB-lite"/>
    </source>
</evidence>
<feature type="domain" description="NET" evidence="7">
    <location>
        <begin position="514"/>
        <end position="595"/>
    </location>
</feature>
<keyword evidence="3" id="KW-0804">Transcription</keyword>
<dbReference type="Pfam" id="PF00439">
    <property type="entry name" value="Bromodomain"/>
    <property type="match status" value="1"/>
</dbReference>
<dbReference type="Proteomes" id="UP000636709">
    <property type="component" value="Unassembled WGS sequence"/>
</dbReference>
<evidence type="ECO:0000256" key="1">
    <source>
        <dbReference type="ARBA" id="ARBA00023015"/>
    </source>
</evidence>
<dbReference type="PROSITE" id="PS51525">
    <property type="entry name" value="NET"/>
    <property type="match status" value="1"/>
</dbReference>
<proteinExistence type="predicted"/>
<feature type="compositionally biased region" description="Basic and acidic residues" evidence="5">
    <location>
        <begin position="138"/>
        <end position="148"/>
    </location>
</feature>
<dbReference type="InterPro" id="IPR038336">
    <property type="entry name" value="NET_sf"/>
</dbReference>
<feature type="region of interest" description="Disordered" evidence="5">
    <location>
        <begin position="477"/>
        <end position="521"/>
    </location>
</feature>
<evidence type="ECO:0000256" key="2">
    <source>
        <dbReference type="ARBA" id="ARBA00023117"/>
    </source>
</evidence>
<dbReference type="PROSITE" id="PS50014">
    <property type="entry name" value="BROMODOMAIN_2"/>
    <property type="match status" value="1"/>
</dbReference>
<dbReference type="PRINTS" id="PR00503">
    <property type="entry name" value="BROMODOMAIN"/>
</dbReference>
<dbReference type="Gene3D" id="1.20.1270.220">
    <property type="match status" value="1"/>
</dbReference>
<dbReference type="Gene3D" id="1.20.920.10">
    <property type="entry name" value="Bromodomain-like"/>
    <property type="match status" value="1"/>
</dbReference>
<dbReference type="SUPFAM" id="SSF47370">
    <property type="entry name" value="Bromodomain"/>
    <property type="match status" value="1"/>
</dbReference>
<evidence type="ECO:0000256" key="4">
    <source>
        <dbReference type="PROSITE-ProRule" id="PRU00035"/>
    </source>
</evidence>
<dbReference type="InterPro" id="IPR036427">
    <property type="entry name" value="Bromodomain-like_sf"/>
</dbReference>
<evidence type="ECO:0000313" key="8">
    <source>
        <dbReference type="EMBL" id="KAF8651220.1"/>
    </source>
</evidence>
<evidence type="ECO:0000259" key="6">
    <source>
        <dbReference type="PROSITE" id="PS50014"/>
    </source>
</evidence>
<name>A0A835A1E0_9POAL</name>
<keyword evidence="9" id="KW-1185">Reference proteome</keyword>
<reference evidence="8" key="1">
    <citation type="submission" date="2020-07" db="EMBL/GenBank/DDBJ databases">
        <title>Genome sequence and genetic diversity analysis of an under-domesticated orphan crop, white fonio (Digitaria exilis).</title>
        <authorList>
            <person name="Bennetzen J.L."/>
            <person name="Chen S."/>
            <person name="Ma X."/>
            <person name="Wang X."/>
            <person name="Yssel A.E.J."/>
            <person name="Chaluvadi S.R."/>
            <person name="Johnson M."/>
            <person name="Gangashetty P."/>
            <person name="Hamidou F."/>
            <person name="Sanogo M.D."/>
            <person name="Zwaenepoel A."/>
            <person name="Wallace J."/>
            <person name="Van De Peer Y."/>
            <person name="Van Deynze A."/>
        </authorList>
    </citation>
    <scope>NUCLEOTIDE SEQUENCE</scope>
    <source>
        <tissue evidence="8">Leaves</tissue>
    </source>
</reference>
<keyword evidence="1" id="KW-0805">Transcription regulation</keyword>
<feature type="compositionally biased region" description="Polar residues" evidence="5">
    <location>
        <begin position="171"/>
        <end position="195"/>
    </location>
</feature>
<dbReference type="PANTHER" id="PTHR45926">
    <property type="entry name" value="OSJNBA0053K19.4 PROTEIN"/>
    <property type="match status" value="1"/>
</dbReference>
<dbReference type="OrthoDB" id="21449at2759"/>
<accession>A0A835A1E0</accession>
<comment type="caution">
    <text evidence="8">The sequence shown here is derived from an EMBL/GenBank/DDBJ whole genome shotgun (WGS) entry which is preliminary data.</text>
</comment>
<organism evidence="8 9">
    <name type="scientific">Digitaria exilis</name>
    <dbReference type="NCBI Taxonomy" id="1010633"/>
    <lineage>
        <taxon>Eukaryota</taxon>
        <taxon>Viridiplantae</taxon>
        <taxon>Streptophyta</taxon>
        <taxon>Embryophyta</taxon>
        <taxon>Tracheophyta</taxon>
        <taxon>Spermatophyta</taxon>
        <taxon>Magnoliopsida</taxon>
        <taxon>Liliopsida</taxon>
        <taxon>Poales</taxon>
        <taxon>Poaceae</taxon>
        <taxon>PACMAD clade</taxon>
        <taxon>Panicoideae</taxon>
        <taxon>Panicodae</taxon>
        <taxon>Paniceae</taxon>
        <taxon>Anthephorinae</taxon>
        <taxon>Digitaria</taxon>
    </lineage>
</organism>
<dbReference type="InterPro" id="IPR001487">
    <property type="entry name" value="Bromodomain"/>
</dbReference>
<dbReference type="SMART" id="SM00297">
    <property type="entry name" value="BROMO"/>
    <property type="match status" value="1"/>
</dbReference>
<sequence>MAKAQLIARFAVEVAASQLSSILRRRRALPRMLDTIAEDDKDAAVELSSYADELARRSAPKIFGTRGWDARFCSSIVSPSTRQGHMGGSLSTHMTLLAAFGTHASARNRKHQKIVDASFGCGRAQLTRIVYRPIHEEEQRKGRVERSKMAPTVEAQLRSQTRAHYRDSCSHFPSSPEANASTLTPTIPTPKSLSNHPHRPLTPPTAQIPPLPLPAAPAAHEKKKISRLLRSDSLPSPRPSPNPSISRRPEPSPAPAMASGSHHHHGWGEAARAPLAPVPANPSPNHHPLPPRGVGPKARAAAAGSYVSFRPAALGHGESRALRDRLAAELGQVRALLSRIDAWQGRGQPPRGEPPAKLRGAMRKRCGQILAKLRKEKRSMWFNEPVEVDRMGLHDYHAVIKSPMDLGTVKENLAAGRYASHGAFAADVRLTFSNALRYNPVGHEVHTFAGALLASFEKMYKSAVDWFEEECKRLEQPPKPVPAELPPPPIVEPPLPTVEPKMKPRTGNVKMRKPKAREPNKRAMSLEEKNMLRLGLESLPEDKMHNVLQIVRKRNANQEMLGDEIELDIDEMDVETQWELDRFVTNFNKALKKSQRAAMMNGGIADVTSAAVAEDGSAPANSVAALVDNDDAESENPMKNATLAEQVDEYVDIGDEMPTATYQSMEIEKDAERLLIVQW</sequence>
<gene>
    <name evidence="8" type="ORF">HU200_063465</name>
</gene>
<feature type="compositionally biased region" description="Pro residues" evidence="5">
    <location>
        <begin position="276"/>
        <end position="293"/>
    </location>
</feature>
<evidence type="ECO:0000259" key="7">
    <source>
        <dbReference type="PROSITE" id="PS51525"/>
    </source>
</evidence>